<reference evidence="1" key="1">
    <citation type="submission" date="2016-10" db="EMBL/GenBank/DDBJ databases">
        <title>Sequence of Gallionella enrichment culture.</title>
        <authorList>
            <person name="Poehlein A."/>
            <person name="Muehling M."/>
            <person name="Daniel R."/>
        </authorList>
    </citation>
    <scope>NUCLEOTIDE SEQUENCE</scope>
</reference>
<comment type="caution">
    <text evidence="1">The sequence shown here is derived from an EMBL/GenBank/DDBJ whole genome shotgun (WGS) entry which is preliminary data.</text>
</comment>
<organism evidence="1">
    <name type="scientific">mine drainage metagenome</name>
    <dbReference type="NCBI Taxonomy" id="410659"/>
    <lineage>
        <taxon>unclassified sequences</taxon>
        <taxon>metagenomes</taxon>
        <taxon>ecological metagenomes</taxon>
    </lineage>
</organism>
<dbReference type="AlphaFoldDB" id="A0A1J5Q253"/>
<accession>A0A1J5Q253</accession>
<protein>
    <submittedName>
        <fullName evidence="1">Uncharacterized protein</fullName>
    </submittedName>
</protein>
<sequence length="309" mass="34308">MVLIPIPKSGQNLNSVRNRRLFDVDWLESTLESGIFLKVLPVFVKGRGTDRLKFAAGKHWFEDACSIDGTFGGTCSDESVDLVDEQNDVASSADLFQDLLQALFEITAVTATGNERAKIEGVDLLVFESLRDFAFDDCLCKTFYNSSFPNARLTDQDRIVLRATRENLHDAFDFFLASNNWIEFSFAGSLGEVATELVEHERSRRRSFSRSTCGGALLALVVGEKLDHLLADAVQVGAQLHQHLGSHAFAFADQAKQYVLGADVIVSKLERLAEGELKHFLGSWSKRNVTAWSLLALPDDLFNLRADSL</sequence>
<name>A0A1J5Q253_9ZZZZ</name>
<proteinExistence type="predicted"/>
<dbReference type="EMBL" id="MLJW01002630">
    <property type="protein sequence ID" value="OIQ74079.1"/>
    <property type="molecule type" value="Genomic_DNA"/>
</dbReference>
<gene>
    <name evidence="1" type="ORF">GALL_442780</name>
</gene>
<dbReference type="AntiFam" id="ANF00007">
    <property type="entry name" value="Shadow ORF (opposite clpB)"/>
</dbReference>
<evidence type="ECO:0000313" key="1">
    <source>
        <dbReference type="EMBL" id="OIQ74079.1"/>
    </source>
</evidence>